<evidence type="ECO:0008006" key="3">
    <source>
        <dbReference type="Google" id="ProtNLM"/>
    </source>
</evidence>
<keyword evidence="2" id="KW-1185">Reference proteome</keyword>
<dbReference type="EMBL" id="QEWP01000002">
    <property type="protein sequence ID" value="PWE00574.1"/>
    <property type="molecule type" value="Genomic_DNA"/>
</dbReference>
<dbReference type="AlphaFoldDB" id="A0A2U2BBX4"/>
<organism evidence="1 2">
    <name type="scientific">Marinilabilia rubra</name>
    <dbReference type="NCBI Taxonomy" id="2162893"/>
    <lineage>
        <taxon>Bacteria</taxon>
        <taxon>Pseudomonadati</taxon>
        <taxon>Bacteroidota</taxon>
        <taxon>Bacteroidia</taxon>
        <taxon>Marinilabiliales</taxon>
        <taxon>Marinilabiliaceae</taxon>
        <taxon>Marinilabilia</taxon>
    </lineage>
</organism>
<gene>
    <name evidence="1" type="ORF">DDZ16_02960</name>
</gene>
<dbReference type="OrthoDB" id="1122091at2"/>
<accession>A0A2U2BBX4</accession>
<evidence type="ECO:0000313" key="2">
    <source>
        <dbReference type="Proteomes" id="UP000244956"/>
    </source>
</evidence>
<name>A0A2U2BBX4_9BACT</name>
<comment type="caution">
    <text evidence="1">The sequence shown here is derived from an EMBL/GenBank/DDBJ whole genome shotgun (WGS) entry which is preliminary data.</text>
</comment>
<dbReference type="Proteomes" id="UP000244956">
    <property type="component" value="Unassembled WGS sequence"/>
</dbReference>
<evidence type="ECO:0000313" key="1">
    <source>
        <dbReference type="EMBL" id="PWE00574.1"/>
    </source>
</evidence>
<sequence>MALGKAIRFIRQASFDKEFRKACYNVETKEELLQILDFNDAEFEDAFNMELVKCQTSEQADMIYQLKSWYHMI</sequence>
<proteinExistence type="predicted"/>
<dbReference type="RefSeq" id="WP_109262946.1">
    <property type="nucleotide sequence ID" value="NZ_QEWP01000002.1"/>
</dbReference>
<protein>
    <recommendedName>
        <fullName evidence="3">Nif11 domain-containing protein</fullName>
    </recommendedName>
</protein>
<reference evidence="1 2" key="1">
    <citation type="submission" date="2018-05" db="EMBL/GenBank/DDBJ databases">
        <title>Marinilabilia rubrum sp. nov., isolated from saltern sediment.</title>
        <authorList>
            <person name="Zhang R."/>
        </authorList>
    </citation>
    <scope>NUCLEOTIDE SEQUENCE [LARGE SCALE GENOMIC DNA]</scope>
    <source>
        <strain evidence="1 2">WTE16</strain>
    </source>
</reference>